<evidence type="ECO:0000256" key="8">
    <source>
        <dbReference type="ARBA" id="ARBA00034808"/>
    </source>
</evidence>
<dbReference type="EMBL" id="JACHGR010000002">
    <property type="protein sequence ID" value="MBB6054615.1"/>
    <property type="molecule type" value="Genomic_DNA"/>
</dbReference>
<evidence type="ECO:0000256" key="11">
    <source>
        <dbReference type="SAM" id="Coils"/>
    </source>
</evidence>
<dbReference type="InterPro" id="IPR014017">
    <property type="entry name" value="DNA_helicase_UvrD-like_C"/>
</dbReference>
<dbReference type="Gene3D" id="1.10.10.160">
    <property type="match status" value="1"/>
</dbReference>
<feature type="binding site" evidence="10">
    <location>
        <begin position="219"/>
        <end position="226"/>
    </location>
    <ligand>
        <name>ATP</name>
        <dbReference type="ChEBI" id="CHEBI:30616"/>
    </ligand>
</feature>
<keyword evidence="6" id="KW-0413">Isomerase</keyword>
<evidence type="ECO:0000256" key="4">
    <source>
        <dbReference type="ARBA" id="ARBA00022806"/>
    </source>
</evidence>
<dbReference type="GO" id="GO:0005524">
    <property type="term" value="F:ATP binding"/>
    <property type="evidence" value="ECO:0007669"/>
    <property type="project" value="UniProtKB-UniRule"/>
</dbReference>
<dbReference type="PANTHER" id="PTHR11070:SF63">
    <property type="entry name" value="DNA HELICASE IV"/>
    <property type="match status" value="1"/>
</dbReference>
<gene>
    <name evidence="13" type="ORF">HNR75_000487</name>
</gene>
<keyword evidence="5 10" id="KW-0067">ATP-binding</keyword>
<dbReference type="InterPro" id="IPR000212">
    <property type="entry name" value="DNA_helicase_UvrD/REP"/>
</dbReference>
<dbReference type="InterPro" id="IPR022161">
    <property type="entry name" value="Helicase_IV_N"/>
</dbReference>
<dbReference type="Pfam" id="PF12462">
    <property type="entry name" value="Helicase_IV_N"/>
    <property type="match status" value="1"/>
</dbReference>
<dbReference type="GO" id="GO:0000725">
    <property type="term" value="P:recombinational repair"/>
    <property type="evidence" value="ECO:0007669"/>
    <property type="project" value="TreeGrafter"/>
</dbReference>
<accession>A0A841GGY6</accession>
<keyword evidence="3 10" id="KW-0378">Hydrolase</keyword>
<dbReference type="EC" id="5.6.2.4" evidence="8"/>
<evidence type="ECO:0000313" key="13">
    <source>
        <dbReference type="EMBL" id="MBB6054615.1"/>
    </source>
</evidence>
<evidence type="ECO:0000256" key="6">
    <source>
        <dbReference type="ARBA" id="ARBA00023235"/>
    </source>
</evidence>
<keyword evidence="14" id="KW-1185">Reference proteome</keyword>
<dbReference type="GO" id="GO:0005829">
    <property type="term" value="C:cytosol"/>
    <property type="evidence" value="ECO:0007669"/>
    <property type="project" value="TreeGrafter"/>
</dbReference>
<dbReference type="GO" id="GO:0043138">
    <property type="term" value="F:3'-5' DNA helicase activity"/>
    <property type="evidence" value="ECO:0007669"/>
    <property type="project" value="UniProtKB-EC"/>
</dbReference>
<keyword evidence="11" id="KW-0175">Coiled coil</keyword>
<dbReference type="GO" id="GO:0016787">
    <property type="term" value="F:hydrolase activity"/>
    <property type="evidence" value="ECO:0007669"/>
    <property type="project" value="UniProtKB-UniRule"/>
</dbReference>
<dbReference type="SUPFAM" id="SSF52540">
    <property type="entry name" value="P-loop containing nucleoside triphosphate hydrolases"/>
    <property type="match status" value="1"/>
</dbReference>
<dbReference type="CDD" id="cd17932">
    <property type="entry name" value="DEXQc_UvrD"/>
    <property type="match status" value="1"/>
</dbReference>
<evidence type="ECO:0000313" key="14">
    <source>
        <dbReference type="Proteomes" id="UP000585721"/>
    </source>
</evidence>
<dbReference type="NCBIfam" id="NF008276">
    <property type="entry name" value="PRK11054.1"/>
    <property type="match status" value="1"/>
</dbReference>
<dbReference type="Pfam" id="PF13361">
    <property type="entry name" value="UvrD_C"/>
    <property type="match status" value="1"/>
</dbReference>
<name>A0A841GGY6_9GAMM</name>
<evidence type="ECO:0000259" key="12">
    <source>
        <dbReference type="PROSITE" id="PS51198"/>
    </source>
</evidence>
<dbReference type="InterPro" id="IPR027417">
    <property type="entry name" value="P-loop_NTPase"/>
</dbReference>
<dbReference type="FunFam" id="3.40.50.300:FF:000975">
    <property type="entry name" value="DNA helicase"/>
    <property type="match status" value="1"/>
</dbReference>
<dbReference type="CDD" id="cd18807">
    <property type="entry name" value="SF1_C_UvrD"/>
    <property type="match status" value="1"/>
</dbReference>
<reference evidence="13 14" key="1">
    <citation type="submission" date="2020-08" db="EMBL/GenBank/DDBJ databases">
        <title>Genomic Encyclopedia of Type Strains, Phase IV (KMG-IV): sequencing the most valuable type-strain genomes for metagenomic binning, comparative biology and taxonomic classification.</title>
        <authorList>
            <person name="Goeker M."/>
        </authorList>
    </citation>
    <scope>NUCLEOTIDE SEQUENCE [LARGE SCALE GENOMIC DNA]</scope>
    <source>
        <strain evidence="13 14">DSM 22975</strain>
    </source>
</reference>
<keyword evidence="4 10" id="KW-0347">Helicase</keyword>
<comment type="catalytic activity">
    <reaction evidence="9">
        <text>ATP + H2O = ADP + phosphate + H(+)</text>
        <dbReference type="Rhea" id="RHEA:13065"/>
        <dbReference type="ChEBI" id="CHEBI:15377"/>
        <dbReference type="ChEBI" id="CHEBI:15378"/>
        <dbReference type="ChEBI" id="CHEBI:30616"/>
        <dbReference type="ChEBI" id="CHEBI:43474"/>
        <dbReference type="ChEBI" id="CHEBI:456216"/>
        <dbReference type="EC" id="5.6.2.4"/>
    </reaction>
</comment>
<feature type="coiled-coil region" evidence="11">
    <location>
        <begin position="166"/>
        <end position="198"/>
    </location>
</feature>
<comment type="similarity">
    <text evidence="1">Belongs to the helicase family. UvrD subfamily.</text>
</comment>
<feature type="domain" description="UvrD-like helicase ATP-binding" evidence="12">
    <location>
        <begin position="198"/>
        <end position="501"/>
    </location>
</feature>
<evidence type="ECO:0000256" key="10">
    <source>
        <dbReference type="PROSITE-ProRule" id="PRU00560"/>
    </source>
</evidence>
<dbReference type="Proteomes" id="UP000585721">
    <property type="component" value="Unassembled WGS sequence"/>
</dbReference>
<dbReference type="Pfam" id="PF00580">
    <property type="entry name" value="UvrD-helicase"/>
    <property type="match status" value="1"/>
</dbReference>
<dbReference type="Gene3D" id="3.40.50.300">
    <property type="entry name" value="P-loop containing nucleotide triphosphate hydrolases"/>
    <property type="match status" value="2"/>
</dbReference>
<evidence type="ECO:0000256" key="5">
    <source>
        <dbReference type="ARBA" id="ARBA00022840"/>
    </source>
</evidence>
<sequence>MNTFEIRNNWLTNLLFGHPPSILTLHSKGLQISDGKKKVILPFSRMSSLPQIRRRLFWSHLSVSTAKKSYLYKGFSVSQLRQFSLALNDALKSHVQPLLQAEYKEAKQLKTEIRNFLDASAYRRHSQGRALITRCRQLVAKTSVPLREHFATSAHLSAIKSLADFVATAEEKRKRANAKFLRQELQRCQSFFDQLERNPLTAAQRRACVISEDNNLVLAGAGTGKTSTMTGRAGYLLMSGQTQPAQILMLAYARKAAEEMQERQDKCLRPLLQQSTPVIKTFHALGLEIIGKVEGKWPVITPFAENNTAYLQFIEDVIRHLMSDPAYKKKLNQFCAASGYQKPVADVARLMADFLMLFKQSRQTFKALTSAVKKQADTARFSLFLSIFEPVLNAYEQHLAEKNEIDFTDMIVKATGYVESGRYFSPYQHILVDEFQDISQERALLIKALLAQREAAVLFAVGDDWQSIYRFTGSDIRLTREFDALFGATTTTALDTTFRFNNKIGEVASAFVLKNPEQMTKTINAVSVVPDPAIHLIRTSATESGLHQALNRIQQEASEQQTERKTTVAVLARFNFLFGHDNPVMQRQQMGEKYPQLEIELMSVHASKGKEADYVIILGMNKGKYGFPSQKATDPILEFLLPGKETFPDAEERRLFYVALTRARHRVYLISDPRDESPFITELIEQKYPICT</sequence>
<dbReference type="PANTHER" id="PTHR11070">
    <property type="entry name" value="UVRD / RECB / PCRA DNA HELICASE FAMILY MEMBER"/>
    <property type="match status" value="1"/>
</dbReference>
<comment type="caution">
    <text evidence="13">The sequence shown here is derived from an EMBL/GenBank/DDBJ whole genome shotgun (WGS) entry which is preliminary data.</text>
</comment>
<evidence type="ECO:0000256" key="3">
    <source>
        <dbReference type="ARBA" id="ARBA00022801"/>
    </source>
</evidence>
<evidence type="ECO:0000256" key="1">
    <source>
        <dbReference type="ARBA" id="ARBA00009922"/>
    </source>
</evidence>
<dbReference type="RefSeq" id="WP_188025436.1">
    <property type="nucleotide sequence ID" value="NZ_JACHGR010000002.1"/>
</dbReference>
<dbReference type="InterPro" id="IPR014016">
    <property type="entry name" value="UvrD-like_ATP-bd"/>
</dbReference>
<comment type="catalytic activity">
    <reaction evidence="7">
        <text>Couples ATP hydrolysis with the unwinding of duplex DNA by translocating in the 3'-5' direction.</text>
        <dbReference type="EC" id="5.6.2.4"/>
    </reaction>
</comment>
<dbReference type="GO" id="GO:0003677">
    <property type="term" value="F:DNA binding"/>
    <property type="evidence" value="ECO:0007669"/>
    <property type="project" value="InterPro"/>
</dbReference>
<dbReference type="PROSITE" id="PS51198">
    <property type="entry name" value="UVRD_HELICASE_ATP_BIND"/>
    <property type="match status" value="1"/>
</dbReference>
<dbReference type="AlphaFoldDB" id="A0A841GGY6"/>
<evidence type="ECO:0000256" key="7">
    <source>
        <dbReference type="ARBA" id="ARBA00034617"/>
    </source>
</evidence>
<evidence type="ECO:0000256" key="9">
    <source>
        <dbReference type="ARBA" id="ARBA00048988"/>
    </source>
</evidence>
<protein>
    <recommendedName>
        <fullName evidence="8">DNA 3'-5' helicase</fullName>
        <ecNumber evidence="8">5.6.2.4</ecNumber>
    </recommendedName>
</protein>
<organism evidence="13 14">
    <name type="scientific">Tolumonas osonensis</name>
    <dbReference type="NCBI Taxonomy" id="675874"/>
    <lineage>
        <taxon>Bacteria</taxon>
        <taxon>Pseudomonadati</taxon>
        <taxon>Pseudomonadota</taxon>
        <taxon>Gammaproteobacteria</taxon>
        <taxon>Aeromonadales</taxon>
        <taxon>Aeromonadaceae</taxon>
        <taxon>Tolumonas</taxon>
    </lineage>
</organism>
<keyword evidence="2 10" id="KW-0547">Nucleotide-binding</keyword>
<dbReference type="InterPro" id="IPR013986">
    <property type="entry name" value="DExx_box_DNA_helicase_dom_sf"/>
</dbReference>
<evidence type="ECO:0000256" key="2">
    <source>
        <dbReference type="ARBA" id="ARBA00022741"/>
    </source>
</evidence>
<proteinExistence type="inferred from homology"/>